<feature type="domain" description="DJ-1/PfpI" evidence="1">
    <location>
        <begin position="3"/>
        <end position="167"/>
    </location>
</feature>
<name>G9WST1_9FIRM</name>
<dbReference type="Gene3D" id="3.40.50.880">
    <property type="match status" value="1"/>
</dbReference>
<dbReference type="CDD" id="cd03135">
    <property type="entry name" value="GATase1_DJ-1"/>
    <property type="match status" value="1"/>
</dbReference>
<dbReference type="PANTHER" id="PTHR48094:SF12">
    <property type="entry name" value="PARKINSON DISEASE PROTEIN 7 HOMOLOG"/>
    <property type="match status" value="1"/>
</dbReference>
<dbReference type="Pfam" id="PF01965">
    <property type="entry name" value="DJ-1_PfpI"/>
    <property type="match status" value="1"/>
</dbReference>
<protein>
    <recommendedName>
        <fullName evidence="1">DJ-1/PfpI domain-containing protein</fullName>
    </recommendedName>
</protein>
<dbReference type="AlphaFoldDB" id="G9WST1"/>
<dbReference type="InterPro" id="IPR006287">
    <property type="entry name" value="DJ-1"/>
</dbReference>
<gene>
    <name evidence="2" type="ORF">HMPREF9624_02147</name>
</gene>
<dbReference type="EMBL" id="AFZD01000007">
    <property type="protein sequence ID" value="EHL13301.1"/>
    <property type="molecule type" value="Genomic_DNA"/>
</dbReference>
<proteinExistence type="predicted"/>
<dbReference type="SUPFAM" id="SSF52317">
    <property type="entry name" value="Class I glutamine amidotransferase-like"/>
    <property type="match status" value="1"/>
</dbReference>
<reference evidence="2 3" key="1">
    <citation type="submission" date="2011-08" db="EMBL/GenBank/DDBJ databases">
        <title>The Genome Sequence of Oribacterium sp. ACB7.</title>
        <authorList>
            <consortium name="The Broad Institute Genome Sequencing Platform"/>
            <person name="Earl A."/>
            <person name="Ward D."/>
            <person name="Feldgarden M."/>
            <person name="Gevers D."/>
            <person name="Sizova M."/>
            <person name="Hazen A."/>
            <person name="Epstein S."/>
            <person name="Young S.K."/>
            <person name="Zeng Q."/>
            <person name="Gargeya S."/>
            <person name="Fitzgerald M."/>
            <person name="Haas B."/>
            <person name="Abouelleil A."/>
            <person name="Alvarado L."/>
            <person name="Arachchi H.M."/>
            <person name="Berlin A."/>
            <person name="Brown A."/>
            <person name="Chapman S.B."/>
            <person name="Chen Z."/>
            <person name="Dunbar C."/>
            <person name="Freedman E."/>
            <person name="Gearin G."/>
            <person name="Gellesch M."/>
            <person name="Goldberg J."/>
            <person name="Griggs A."/>
            <person name="Gujja S."/>
            <person name="Heiman D."/>
            <person name="Howarth C."/>
            <person name="Larson L."/>
            <person name="Lui A."/>
            <person name="MacDonald P.J.P."/>
            <person name="Montmayeur A."/>
            <person name="Murphy C."/>
            <person name="Neiman D."/>
            <person name="Pearson M."/>
            <person name="Priest M."/>
            <person name="Roberts A."/>
            <person name="Saif S."/>
            <person name="Shea T."/>
            <person name="Shenoy N."/>
            <person name="Sisk P."/>
            <person name="Stolte C."/>
            <person name="Sykes S."/>
            <person name="Wortman J."/>
            <person name="Nusbaum C."/>
            <person name="Birren B."/>
        </authorList>
    </citation>
    <scope>NUCLEOTIDE SEQUENCE [LARGE SCALE GENOMIC DNA]</scope>
    <source>
        <strain evidence="2 3">ACB7</strain>
    </source>
</reference>
<organism evidence="2 3">
    <name type="scientific">Oribacterium asaccharolyticum ACB7</name>
    <dbReference type="NCBI Taxonomy" id="796944"/>
    <lineage>
        <taxon>Bacteria</taxon>
        <taxon>Bacillati</taxon>
        <taxon>Bacillota</taxon>
        <taxon>Clostridia</taxon>
        <taxon>Lachnospirales</taxon>
        <taxon>Lachnospiraceae</taxon>
        <taxon>Oribacterium</taxon>
    </lineage>
</organism>
<comment type="caution">
    <text evidence="2">The sequence shown here is derived from an EMBL/GenBank/DDBJ whole genome shotgun (WGS) entry which is preliminary data.</text>
</comment>
<dbReference type="HOGENOM" id="CLU_000445_44_2_9"/>
<evidence type="ECO:0000313" key="2">
    <source>
        <dbReference type="EMBL" id="EHL13301.1"/>
    </source>
</evidence>
<evidence type="ECO:0000313" key="3">
    <source>
        <dbReference type="Proteomes" id="UP000003527"/>
    </source>
</evidence>
<dbReference type="GO" id="GO:0005737">
    <property type="term" value="C:cytoplasm"/>
    <property type="evidence" value="ECO:0007669"/>
    <property type="project" value="TreeGrafter"/>
</dbReference>
<dbReference type="InterPro" id="IPR002818">
    <property type="entry name" value="DJ-1/PfpI"/>
</dbReference>
<dbReference type="RefSeq" id="WP_009537794.1">
    <property type="nucleotide sequence ID" value="NZ_JH414507.1"/>
</dbReference>
<dbReference type="Proteomes" id="UP000003527">
    <property type="component" value="Unassembled WGS sequence"/>
</dbReference>
<accession>G9WST1</accession>
<evidence type="ECO:0000259" key="1">
    <source>
        <dbReference type="Pfam" id="PF01965"/>
    </source>
</evidence>
<dbReference type="InterPro" id="IPR029062">
    <property type="entry name" value="Class_I_gatase-like"/>
</dbReference>
<keyword evidence="3" id="KW-1185">Reference proteome</keyword>
<dbReference type="PATRIC" id="fig|796944.3.peg.669"/>
<dbReference type="InterPro" id="IPR050325">
    <property type="entry name" value="Prot/Nucl_acid_deglycase"/>
</dbReference>
<dbReference type="PANTHER" id="PTHR48094">
    <property type="entry name" value="PROTEIN/NUCLEIC ACID DEGLYCASE DJ-1-RELATED"/>
    <property type="match status" value="1"/>
</dbReference>
<sequence length="188" mass="20044">MAKVLAFFAEGTEEIECLTVVDILRRGSVDVELISITENKTLVGSHKITVVCDKTIEEADFETADLLFLPGGMPGVTHLEQNQKLLSAIKVHKEKGKLLAAICAAPSIFGHLGFLNGLPFTCFPGFQEGIDGVDGAKWTGAAVENTEQFITGRGMGVAVDFSLALLAHLKGKEVAAKIKAGIQHPETL</sequence>
<dbReference type="NCBIfam" id="TIGR01383">
    <property type="entry name" value="not_thiJ"/>
    <property type="match status" value="1"/>
</dbReference>